<keyword evidence="1" id="KW-1133">Transmembrane helix</keyword>
<protein>
    <recommendedName>
        <fullName evidence="4">LPXTG cell wall anchor domain-containing protein</fullName>
    </recommendedName>
</protein>
<keyword evidence="3" id="KW-1185">Reference proteome</keyword>
<name>A0ABM6LJ76_9BACI</name>
<reference evidence="2 3" key="1">
    <citation type="submission" date="2017-06" db="EMBL/GenBank/DDBJ databases">
        <title>Genome sequence of Bacillus sonorensis strain SRCM101395.</title>
        <authorList>
            <person name="Cho S.H."/>
        </authorList>
    </citation>
    <scope>NUCLEOTIDE SEQUENCE [LARGE SCALE GENOMIC DNA]</scope>
    <source>
        <strain evidence="2 3">SRCM101395</strain>
    </source>
</reference>
<gene>
    <name evidence="2" type="ORF">S101395_02706</name>
</gene>
<sequence length="36" mass="4037">MLSSIGIPGSIITILGLIGLIFLFRKIFFKRNSQKN</sequence>
<organism evidence="2 3">
    <name type="scientific">Bacillus sonorensis</name>
    <dbReference type="NCBI Taxonomy" id="119858"/>
    <lineage>
        <taxon>Bacteria</taxon>
        <taxon>Bacillati</taxon>
        <taxon>Bacillota</taxon>
        <taxon>Bacilli</taxon>
        <taxon>Bacillales</taxon>
        <taxon>Bacillaceae</taxon>
        <taxon>Bacillus</taxon>
    </lineage>
</organism>
<evidence type="ECO:0000313" key="2">
    <source>
        <dbReference type="EMBL" id="ASB89213.1"/>
    </source>
</evidence>
<evidence type="ECO:0008006" key="4">
    <source>
        <dbReference type="Google" id="ProtNLM"/>
    </source>
</evidence>
<keyword evidence="1" id="KW-0812">Transmembrane</keyword>
<evidence type="ECO:0000256" key="1">
    <source>
        <dbReference type="SAM" id="Phobius"/>
    </source>
</evidence>
<keyword evidence="1" id="KW-0472">Membrane</keyword>
<evidence type="ECO:0000313" key="3">
    <source>
        <dbReference type="Proteomes" id="UP000196877"/>
    </source>
</evidence>
<dbReference type="Proteomes" id="UP000196877">
    <property type="component" value="Chromosome"/>
</dbReference>
<proteinExistence type="predicted"/>
<dbReference type="EMBL" id="CP021920">
    <property type="protein sequence ID" value="ASB89213.1"/>
    <property type="molecule type" value="Genomic_DNA"/>
</dbReference>
<feature type="transmembrane region" description="Helical" evidence="1">
    <location>
        <begin position="6"/>
        <end position="24"/>
    </location>
</feature>
<accession>A0ABM6LJ76</accession>